<dbReference type="Proteomes" id="UP000216021">
    <property type="component" value="Unassembled WGS sequence"/>
</dbReference>
<evidence type="ECO:0000256" key="2">
    <source>
        <dbReference type="ARBA" id="ARBA00021549"/>
    </source>
</evidence>
<dbReference type="EMBL" id="MOXD01000015">
    <property type="protein sequence ID" value="OMQ20033.1"/>
    <property type="molecule type" value="Genomic_DNA"/>
</dbReference>
<evidence type="ECO:0000256" key="5">
    <source>
        <dbReference type="ARBA" id="ARBA00022519"/>
    </source>
</evidence>
<evidence type="ECO:0000256" key="9">
    <source>
        <dbReference type="ARBA" id="ARBA00030775"/>
    </source>
</evidence>
<accession>A0A1S8CE16</accession>
<evidence type="ECO:0000256" key="1">
    <source>
        <dbReference type="ARBA" id="ARBA00004377"/>
    </source>
</evidence>
<reference evidence="10 11" key="1">
    <citation type="submission" date="2016-11" db="EMBL/GenBank/DDBJ databases">
        <title>Rahnella oryzae sp. nov., isolated from rice root.</title>
        <authorList>
            <person name="Zhang X.-X."/>
            <person name="Zhang J."/>
        </authorList>
    </citation>
    <scope>NUCLEOTIDE SEQUENCE [LARGE SCALE GENOMIC DNA]</scope>
    <source>
        <strain evidence="10 11">J11-6</strain>
    </source>
</reference>
<dbReference type="InterPro" id="IPR049875">
    <property type="entry name" value="TypeII_GspH"/>
</dbReference>
<dbReference type="OrthoDB" id="6076129at2"/>
<organism evidence="10 11">
    <name type="scientific">Serratia oryzae</name>
    <dbReference type="NCBI Taxonomy" id="2034155"/>
    <lineage>
        <taxon>Bacteria</taxon>
        <taxon>Pseudomonadati</taxon>
        <taxon>Pseudomonadota</taxon>
        <taxon>Gammaproteobacteria</taxon>
        <taxon>Enterobacterales</taxon>
        <taxon>Yersiniaceae</taxon>
        <taxon>Serratia</taxon>
    </lineage>
</organism>
<dbReference type="InterPro" id="IPR002416">
    <property type="entry name" value="T2SS_protein-GspH"/>
</dbReference>
<dbReference type="AlphaFoldDB" id="A0A1S8CE16"/>
<proteinExistence type="predicted"/>
<dbReference type="SUPFAM" id="SSF54523">
    <property type="entry name" value="Pili subunits"/>
    <property type="match status" value="1"/>
</dbReference>
<name>A0A1S8CE16_9GAMM</name>
<evidence type="ECO:0000313" key="10">
    <source>
        <dbReference type="EMBL" id="OMQ20033.1"/>
    </source>
</evidence>
<dbReference type="PROSITE" id="PS00409">
    <property type="entry name" value="PROKAR_NTER_METHYL"/>
    <property type="match status" value="1"/>
</dbReference>
<dbReference type="InterPro" id="IPR012902">
    <property type="entry name" value="N_methyl_site"/>
</dbReference>
<dbReference type="InterPro" id="IPR045584">
    <property type="entry name" value="Pilin-like"/>
</dbReference>
<evidence type="ECO:0000256" key="8">
    <source>
        <dbReference type="ARBA" id="ARBA00023136"/>
    </source>
</evidence>
<comment type="caution">
    <text evidence="10">The sequence shown here is derived from an EMBL/GenBank/DDBJ whole genome shotgun (WGS) entry which is preliminary data.</text>
</comment>
<evidence type="ECO:0000256" key="6">
    <source>
        <dbReference type="ARBA" id="ARBA00022692"/>
    </source>
</evidence>
<keyword evidence="6" id="KW-0812">Transmembrane</keyword>
<dbReference type="RefSeq" id="WP_076944070.1">
    <property type="nucleotide sequence ID" value="NZ_MOXD01000015.1"/>
</dbReference>
<keyword evidence="8" id="KW-0472">Membrane</keyword>
<dbReference type="PRINTS" id="PR00885">
    <property type="entry name" value="BCTERIALGSPH"/>
</dbReference>
<dbReference type="GO" id="GO:0015628">
    <property type="term" value="P:protein secretion by the type II secretion system"/>
    <property type="evidence" value="ECO:0007669"/>
    <property type="project" value="InterPro"/>
</dbReference>
<evidence type="ECO:0000313" key="11">
    <source>
        <dbReference type="Proteomes" id="UP000216021"/>
    </source>
</evidence>
<dbReference type="Pfam" id="PF07963">
    <property type="entry name" value="N_methyl"/>
    <property type="match status" value="1"/>
</dbReference>
<evidence type="ECO:0000256" key="3">
    <source>
        <dbReference type="ARBA" id="ARBA00022475"/>
    </source>
</evidence>
<protein>
    <recommendedName>
        <fullName evidence="2">Type II secretion system protein H</fullName>
    </recommendedName>
    <alternativeName>
        <fullName evidence="9">General secretion pathway protein H</fullName>
    </alternativeName>
</protein>
<sequence>MRQRGFTLLEMMLVVLLIGSAASLVVMSFPAVQQKTPQQQLARFQAQLDFALDDSQQNGQLLGIQVRPDGWEFKLLQRQLAENGTSAPGSDVWQGYFWQTWQPRRAALGSELPDDVRLELQFPSLHEWPTASATEAEPDILLLPGGEVTPFTLVFRQAGSGAEAWLRIDDAGTISTSEHGAAP</sequence>
<keyword evidence="11" id="KW-1185">Reference proteome</keyword>
<dbReference type="GO" id="GO:0005886">
    <property type="term" value="C:plasma membrane"/>
    <property type="evidence" value="ECO:0007669"/>
    <property type="project" value="UniProtKB-SubCell"/>
</dbReference>
<dbReference type="STRING" id="2034155.BMI79_20265"/>
<evidence type="ECO:0000256" key="7">
    <source>
        <dbReference type="ARBA" id="ARBA00022989"/>
    </source>
</evidence>
<gene>
    <name evidence="10" type="ORF">BMI79_20265</name>
</gene>
<dbReference type="NCBIfam" id="TIGR01708">
    <property type="entry name" value="typeII_sec_gspH"/>
    <property type="match status" value="1"/>
</dbReference>
<keyword evidence="5" id="KW-0997">Cell inner membrane</keyword>
<comment type="subcellular location">
    <subcellularLocation>
        <location evidence="1">Cell inner membrane</location>
        <topology evidence="1">Single-pass membrane protein</topology>
    </subcellularLocation>
</comment>
<evidence type="ECO:0000256" key="4">
    <source>
        <dbReference type="ARBA" id="ARBA00022481"/>
    </source>
</evidence>
<dbReference type="GO" id="GO:0015627">
    <property type="term" value="C:type II protein secretion system complex"/>
    <property type="evidence" value="ECO:0007669"/>
    <property type="project" value="InterPro"/>
</dbReference>
<keyword evidence="3" id="KW-1003">Cell membrane</keyword>
<dbReference type="NCBIfam" id="TIGR02532">
    <property type="entry name" value="IV_pilin_GFxxxE"/>
    <property type="match status" value="1"/>
</dbReference>
<keyword evidence="7" id="KW-1133">Transmembrane helix</keyword>
<keyword evidence="4" id="KW-0488">Methylation</keyword>
<dbReference type="Gene3D" id="3.55.40.10">
    <property type="entry name" value="minor pseudopilin epsh domain"/>
    <property type="match status" value="1"/>
</dbReference>